<evidence type="ECO:0000313" key="9">
    <source>
        <dbReference type="Proteomes" id="UP000701680"/>
    </source>
</evidence>
<reference evidence="7" key="2">
    <citation type="submission" date="2020-02" db="EMBL/GenBank/DDBJ databases">
        <authorList>
            <person name="Littmann E."/>
            <person name="Sorbara M."/>
        </authorList>
    </citation>
    <scope>NUCLEOTIDE SEQUENCE</scope>
    <source>
        <strain evidence="7">MSK.17.11</strain>
        <strain evidence="6">MSK.17.38</strain>
    </source>
</reference>
<dbReference type="Proteomes" id="UP000528555">
    <property type="component" value="Unassembled WGS sequence"/>
</dbReference>
<dbReference type="SUPFAM" id="SSF56281">
    <property type="entry name" value="Metallo-hydrolase/oxidoreductase"/>
    <property type="match status" value="1"/>
</dbReference>
<gene>
    <name evidence="7" type="ORF">G5A66_05845</name>
    <name evidence="6" type="ORF">G5A75_05865</name>
</gene>
<evidence type="ECO:0000313" key="8">
    <source>
        <dbReference type="Proteomes" id="UP000528555"/>
    </source>
</evidence>
<dbReference type="InterPro" id="IPR016440">
    <property type="entry name" value="Rubredoxin-O_OxRdtase"/>
</dbReference>
<dbReference type="PANTHER" id="PTHR32145">
    <property type="entry name" value="DIFLAVIN FLAVOPROTEIN A 2-RELATED"/>
    <property type="match status" value="1"/>
</dbReference>
<evidence type="ECO:0000313" key="6">
    <source>
        <dbReference type="EMBL" id="NSK14403.1"/>
    </source>
</evidence>
<evidence type="ECO:0000256" key="3">
    <source>
        <dbReference type="ARBA" id="ARBA00022448"/>
    </source>
</evidence>
<dbReference type="AlphaFoldDB" id="A0A850HJE5"/>
<dbReference type="InterPro" id="IPR036866">
    <property type="entry name" value="RibonucZ/Hydroxyglut_hydro"/>
</dbReference>
<keyword evidence="8" id="KW-1185">Reference proteome</keyword>
<dbReference type="GO" id="GO:0009055">
    <property type="term" value="F:electron transfer activity"/>
    <property type="evidence" value="ECO:0007669"/>
    <property type="project" value="InterPro"/>
</dbReference>
<dbReference type="InterPro" id="IPR051285">
    <property type="entry name" value="NADH_oxidoreductase_modular"/>
</dbReference>
<comment type="similarity">
    <text evidence="2">In the N-terminal section; belongs to the zinc metallo-hydrolase group 3 family.</text>
</comment>
<dbReference type="OrthoDB" id="9807946at2"/>
<dbReference type="InterPro" id="IPR029039">
    <property type="entry name" value="Flavoprotein-like_sf"/>
</dbReference>
<dbReference type="InterPro" id="IPR001279">
    <property type="entry name" value="Metallo-B-lactamas"/>
</dbReference>
<dbReference type="GO" id="GO:0016651">
    <property type="term" value="F:oxidoreductase activity, acting on NAD(P)H"/>
    <property type="evidence" value="ECO:0007669"/>
    <property type="project" value="UniProtKB-ARBA"/>
</dbReference>
<dbReference type="PIRSF" id="PIRSF005243">
    <property type="entry name" value="ROO"/>
    <property type="match status" value="1"/>
</dbReference>
<keyword evidence="3" id="KW-0813">Transport</keyword>
<dbReference type="GO" id="GO:0046872">
    <property type="term" value="F:metal ion binding"/>
    <property type="evidence" value="ECO:0007669"/>
    <property type="project" value="InterPro"/>
</dbReference>
<sequence>MQSTRKVTEDIIWVGCDDRRTALFENLFPIPRGVSYNSYLILDEKVTVMDTVDASVTAQYLDNLTYALAGRSVDYLVIQHMEPDHCANIEELMKRYPQMKVVGNAKTIQMIQQFFAIDTDNRVVLVKEGDTLSTGKHTLHFVMAPMVHWPEVMVSYEETTKILFAADAFGTFGALNGGLFDDEVDLDAEWVKDARRYYSNIVGKYGMQVQALLKKAAAFDIQMICSLHGPVWREKIAWVVEKYDLWSRYEPEDRAVAIFYGSIYGHTEQAVNALACALAEKGVKRIKAYDVSTTHVSELIAECFRCSHIVLASPTYNGGIYPPMENLLTDMKALAVQKRTVAVMDNGTWAPTAGKQIVKCLEEMKEMNVLDLKLSIKSALKQERAEELDAFAKQIADAL</sequence>
<organism evidence="7 8">
    <name type="scientific">Dorea phocaeensis</name>
    <dbReference type="NCBI Taxonomy" id="2040291"/>
    <lineage>
        <taxon>Bacteria</taxon>
        <taxon>Bacillati</taxon>
        <taxon>Bacillota</taxon>
        <taxon>Clostridia</taxon>
        <taxon>Lachnospirales</taxon>
        <taxon>Lachnospiraceae</taxon>
        <taxon>Dorea</taxon>
    </lineage>
</organism>
<proteinExistence type="inferred from homology"/>
<keyword evidence="4" id="KW-0249">Electron transport</keyword>
<dbReference type="Gene3D" id="3.40.50.360">
    <property type="match status" value="1"/>
</dbReference>
<dbReference type="InterPro" id="IPR008254">
    <property type="entry name" value="Flavodoxin/NO_synth"/>
</dbReference>
<evidence type="ECO:0000256" key="1">
    <source>
        <dbReference type="ARBA" id="ARBA00001962"/>
    </source>
</evidence>
<dbReference type="Proteomes" id="UP000701680">
    <property type="component" value="Unassembled WGS sequence"/>
</dbReference>
<dbReference type="RefSeq" id="WP_101694858.1">
    <property type="nucleotide sequence ID" value="NZ_JAAITX010000003.1"/>
</dbReference>
<dbReference type="SUPFAM" id="SSF52218">
    <property type="entry name" value="Flavoproteins"/>
    <property type="match status" value="1"/>
</dbReference>
<reference evidence="8 9" key="1">
    <citation type="journal article" date="2020" name="Cell Host Microbe">
        <title>Functional and Genomic Variation between Human-Derived Isolates of Lachnospiraceae Reveals Inter- and Intra-Species Diversity.</title>
        <authorList>
            <person name="Sorbara M.T."/>
            <person name="Littmann E.R."/>
            <person name="Fontana E."/>
            <person name="Moody T.U."/>
            <person name="Kohout C.E."/>
            <person name="Gjonbalaj M."/>
            <person name="Eaton V."/>
            <person name="Seok R."/>
            <person name="Leiner I.M."/>
            <person name="Pamer E.G."/>
        </authorList>
    </citation>
    <scope>NUCLEOTIDE SEQUENCE [LARGE SCALE GENOMIC DNA]</scope>
    <source>
        <strain evidence="7 8">MSK.17.11</strain>
        <strain evidence="6 9">MSK.17.38</strain>
    </source>
</reference>
<evidence type="ECO:0000259" key="5">
    <source>
        <dbReference type="PROSITE" id="PS50902"/>
    </source>
</evidence>
<dbReference type="GO" id="GO:0010181">
    <property type="term" value="F:FMN binding"/>
    <property type="evidence" value="ECO:0007669"/>
    <property type="project" value="InterPro"/>
</dbReference>
<dbReference type="InterPro" id="IPR045761">
    <property type="entry name" value="ODP_dom"/>
</dbReference>
<dbReference type="EMBL" id="JAAITX010000003">
    <property type="protein sequence ID" value="NVH58177.1"/>
    <property type="molecule type" value="Genomic_DNA"/>
</dbReference>
<protein>
    <submittedName>
        <fullName evidence="7">FprA family A-type flavoprotein</fullName>
    </submittedName>
</protein>
<dbReference type="CDD" id="cd07709">
    <property type="entry name" value="flavodiiron_proteins_MBL-fold"/>
    <property type="match status" value="1"/>
</dbReference>
<dbReference type="PANTHER" id="PTHR32145:SF20">
    <property type="entry name" value="FLAVOPROTEIN"/>
    <property type="match status" value="1"/>
</dbReference>
<accession>A0A850HJE5</accession>
<dbReference type="Gene3D" id="3.60.15.10">
    <property type="entry name" value="Ribonuclease Z/Hydroxyacylglutathione hydrolase-like"/>
    <property type="match status" value="1"/>
</dbReference>
<comment type="cofactor">
    <cofactor evidence="1">
        <name>Fe cation</name>
        <dbReference type="ChEBI" id="CHEBI:24875"/>
    </cofactor>
</comment>
<evidence type="ECO:0000313" key="7">
    <source>
        <dbReference type="EMBL" id="NVH58177.1"/>
    </source>
</evidence>
<dbReference type="SMART" id="SM00849">
    <property type="entry name" value="Lactamase_B"/>
    <property type="match status" value="1"/>
</dbReference>
<evidence type="ECO:0000256" key="4">
    <source>
        <dbReference type="ARBA" id="ARBA00022982"/>
    </source>
</evidence>
<dbReference type="Pfam" id="PF19583">
    <property type="entry name" value="ODP"/>
    <property type="match status" value="1"/>
</dbReference>
<feature type="domain" description="Flavodoxin-like" evidence="5">
    <location>
        <begin position="256"/>
        <end position="396"/>
    </location>
</feature>
<comment type="caution">
    <text evidence="7">The sequence shown here is derived from an EMBL/GenBank/DDBJ whole genome shotgun (WGS) entry which is preliminary data.</text>
</comment>
<dbReference type="EMBL" id="JAAIUO010000003">
    <property type="protein sequence ID" value="NSK14403.1"/>
    <property type="molecule type" value="Genomic_DNA"/>
</dbReference>
<name>A0A850HJE5_9FIRM</name>
<dbReference type="PROSITE" id="PS50902">
    <property type="entry name" value="FLAVODOXIN_LIKE"/>
    <property type="match status" value="1"/>
</dbReference>
<evidence type="ECO:0000256" key="2">
    <source>
        <dbReference type="ARBA" id="ARBA00007121"/>
    </source>
</evidence>